<protein>
    <submittedName>
        <fullName evidence="3">Tetratricopeptide TPR_1 repeat-containing protein</fullName>
    </submittedName>
</protein>
<dbReference type="Proteomes" id="UP000000343">
    <property type="component" value="Chromosome"/>
</dbReference>
<proteinExistence type="predicted"/>
<dbReference type="SMART" id="SM00028">
    <property type="entry name" value="TPR"/>
    <property type="match status" value="2"/>
</dbReference>
<organism evidence="4">
    <name type="scientific">Granulicella tundricola (strain ATCC BAA-1859 / DSM 23138 / MP5ACTX9)</name>
    <dbReference type="NCBI Taxonomy" id="1198114"/>
    <lineage>
        <taxon>Bacteria</taxon>
        <taxon>Pseudomonadati</taxon>
        <taxon>Acidobacteriota</taxon>
        <taxon>Terriglobia</taxon>
        <taxon>Terriglobales</taxon>
        <taxon>Acidobacteriaceae</taxon>
        <taxon>Granulicella</taxon>
    </lineage>
</organism>
<evidence type="ECO:0000313" key="4">
    <source>
        <dbReference type="Proteomes" id="UP000000343"/>
    </source>
</evidence>
<dbReference type="PROSITE" id="PS50005">
    <property type="entry name" value="TPR"/>
    <property type="match status" value="1"/>
</dbReference>
<dbReference type="RefSeq" id="WP_013578690.1">
    <property type="nucleotide sequence ID" value="NC_015064.1"/>
</dbReference>
<dbReference type="SUPFAM" id="SSF48452">
    <property type="entry name" value="TPR-like"/>
    <property type="match status" value="1"/>
</dbReference>
<dbReference type="KEGG" id="acm:AciX9_0290"/>
<evidence type="ECO:0000313" key="3">
    <source>
        <dbReference type="EMBL" id="ADW67362.1"/>
    </source>
</evidence>
<dbReference type="AlphaFoldDB" id="E8WW56"/>
<accession>E8WW56</accession>
<evidence type="ECO:0000256" key="1">
    <source>
        <dbReference type="PROSITE-ProRule" id="PRU00339"/>
    </source>
</evidence>
<dbReference type="InterPro" id="IPR019734">
    <property type="entry name" value="TPR_rpt"/>
</dbReference>
<reference evidence="4" key="1">
    <citation type="submission" date="2011-01" db="EMBL/GenBank/DDBJ databases">
        <title>Complete sequence of chromosome of Acidobacterium sp. MP5ACTX9.</title>
        <authorList>
            <consortium name="US DOE Joint Genome Institute"/>
            <person name="Lucas S."/>
            <person name="Copeland A."/>
            <person name="Lapidus A."/>
            <person name="Cheng J.-F."/>
            <person name="Goodwin L."/>
            <person name="Pitluck S."/>
            <person name="Teshima H."/>
            <person name="Detter J.C."/>
            <person name="Han C."/>
            <person name="Tapia R."/>
            <person name="Land M."/>
            <person name="Hauser L."/>
            <person name="Kyrpides N."/>
            <person name="Ivanova N."/>
            <person name="Ovchinnikova G."/>
            <person name="Pagani I."/>
            <person name="Rawat S.R."/>
            <person name="Mannisto M."/>
            <person name="Haggblom M.M."/>
            <person name="Woyke T."/>
        </authorList>
    </citation>
    <scope>NUCLEOTIDE SEQUENCE [LARGE SCALE GENOMIC DNA]</scope>
    <source>
        <strain evidence="4">MP5ACTX9</strain>
    </source>
</reference>
<dbReference type="HOGENOM" id="CLU_027791_0_0_0"/>
<evidence type="ECO:0000256" key="2">
    <source>
        <dbReference type="SAM" id="MobiDB-lite"/>
    </source>
</evidence>
<dbReference type="PaxDb" id="1198114-AciX9_0290"/>
<dbReference type="eggNOG" id="COG0457">
    <property type="taxonomic scope" value="Bacteria"/>
</dbReference>
<gene>
    <name evidence="3" type="ordered locus">AciX9_0290</name>
</gene>
<name>E8WW56_GRATM</name>
<keyword evidence="1" id="KW-0802">TPR repeat</keyword>
<sequence length="648" mass="70157">MSRDNVVSIKPEPEDINVPASIAEIAASPDLTPQEAGDQSQPPVDGIRAFDEQGREILVPREEWSTNVLPNMILQAWDQPDQLYMVILNSLNDGFATEVIAAAEHLAETDTIPARGACMWGIVLLQQGRLDEAESLLAGFTEKNGEDASVLTNLAKVYAAQDKQELTESTLWRALELEPNLDNGLGWYASMAQERGGDQAAADALERIRQLPGSWRAQLWLARGLLNGNNLDGAKVYYNEALERAPKPIPGDFLMQMSGDLGGHGYLRELLEFTIPHFVPELHGLAVGNNLIKACIDTGNLDPADEIRRALDAFNRPDWRQPLAFWDQEIGRQRAARAAGTQPGTAQDVQLGMLRVDGPIWLPLQSPARKLFGQKTTAGPSVTFLGGTAEAPEEAQTAPTSPEAAQSMAETLDALGRLTRALPLFLAEQVEMLAAASGRAMLPWAVGAPGRAGGFVVSGQRWPDEVAVQSANADANKSDYVVSVHIDAEVEPWTADLAFVRTSDGTRIGELSQEFNVANPEEGLRALAAETIELLGAASWSGDSAQYHVPDATDFTAYLQRLEQLLALRCAGMEGVPPQFLNGEREIMNGALDLARAEPHNMVARVLLIETLVAMRPIRPELAQEFAQQVEALATTHPLPTVTAAFSA</sequence>
<keyword evidence="4" id="KW-1185">Reference proteome</keyword>
<dbReference type="STRING" id="1198114.AciX9_0290"/>
<feature type="region of interest" description="Disordered" evidence="2">
    <location>
        <begin position="25"/>
        <end position="44"/>
    </location>
</feature>
<dbReference type="InterPro" id="IPR011990">
    <property type="entry name" value="TPR-like_helical_dom_sf"/>
</dbReference>
<feature type="repeat" description="TPR" evidence="1">
    <location>
        <begin position="148"/>
        <end position="181"/>
    </location>
</feature>
<dbReference type="Gene3D" id="1.25.40.10">
    <property type="entry name" value="Tetratricopeptide repeat domain"/>
    <property type="match status" value="1"/>
</dbReference>
<dbReference type="EMBL" id="CP002480">
    <property type="protein sequence ID" value="ADW67362.1"/>
    <property type="molecule type" value="Genomic_DNA"/>
</dbReference>